<evidence type="ECO:0008006" key="3">
    <source>
        <dbReference type="Google" id="ProtNLM"/>
    </source>
</evidence>
<sequence length="289" mass="30685">MIITAESGASKTDWIADGRAFRTKGINFSVMSVKDITSVVAWAAAEIHSVHGAPSGPVRIYFYGAGIVSEEQAARMTGILLDFFPGATVECASDLLAAARALWGDSPGIVAILGTGSNSCSYNGSSITGNVRPGGYILGDEGGGAALGKRFMSDYVKGLVPENLAGKFRERYPLKYSDIVNSVYRGQNPAGFLASFAPFIIEASYRDGYAGDLVRENIRSFITRSLLSYRKGGGTMQVGVAGSIGTACMNTIESLGKEYDIDFCKFITSPIEELAAYHSRKNSIFASGI</sequence>
<name>A0A9D9EKT7_9BACT</name>
<dbReference type="Proteomes" id="UP000810252">
    <property type="component" value="Unassembled WGS sequence"/>
</dbReference>
<evidence type="ECO:0000313" key="1">
    <source>
        <dbReference type="EMBL" id="MBO8448376.1"/>
    </source>
</evidence>
<accession>A0A9D9EKT7</accession>
<dbReference type="PANTHER" id="PTHR43190:SF3">
    <property type="entry name" value="N-ACETYL-D-GLUCOSAMINE KINASE"/>
    <property type="match status" value="1"/>
</dbReference>
<dbReference type="CDD" id="cd24079">
    <property type="entry name" value="ASKHA_NBD_PG1100-like"/>
    <property type="match status" value="1"/>
</dbReference>
<dbReference type="Gene3D" id="3.30.420.40">
    <property type="match status" value="2"/>
</dbReference>
<organism evidence="1 2">
    <name type="scientific">Candidatus Cryptobacteroides merdigallinarum</name>
    <dbReference type="NCBI Taxonomy" id="2840770"/>
    <lineage>
        <taxon>Bacteria</taxon>
        <taxon>Pseudomonadati</taxon>
        <taxon>Bacteroidota</taxon>
        <taxon>Bacteroidia</taxon>
        <taxon>Bacteroidales</taxon>
        <taxon>Candidatus Cryptobacteroides</taxon>
    </lineage>
</organism>
<dbReference type="InterPro" id="IPR052519">
    <property type="entry name" value="Euk-type_GlcNAc_Kinase"/>
</dbReference>
<reference evidence="1" key="1">
    <citation type="submission" date="2020-10" db="EMBL/GenBank/DDBJ databases">
        <authorList>
            <person name="Gilroy R."/>
        </authorList>
    </citation>
    <scope>NUCLEOTIDE SEQUENCE</scope>
    <source>
        <strain evidence="1">20514</strain>
    </source>
</reference>
<dbReference type="AlphaFoldDB" id="A0A9D9EKT7"/>
<gene>
    <name evidence="1" type="ORF">IAC29_03785</name>
</gene>
<dbReference type="InterPro" id="IPR043129">
    <property type="entry name" value="ATPase_NBD"/>
</dbReference>
<dbReference type="EMBL" id="JADIMQ010000052">
    <property type="protein sequence ID" value="MBO8448376.1"/>
    <property type="molecule type" value="Genomic_DNA"/>
</dbReference>
<reference evidence="1" key="2">
    <citation type="journal article" date="2021" name="PeerJ">
        <title>Extensive microbial diversity within the chicken gut microbiome revealed by metagenomics and culture.</title>
        <authorList>
            <person name="Gilroy R."/>
            <person name="Ravi A."/>
            <person name="Getino M."/>
            <person name="Pursley I."/>
            <person name="Horton D.L."/>
            <person name="Alikhan N.F."/>
            <person name="Baker D."/>
            <person name="Gharbi K."/>
            <person name="Hall N."/>
            <person name="Watson M."/>
            <person name="Adriaenssens E.M."/>
            <person name="Foster-Nyarko E."/>
            <person name="Jarju S."/>
            <person name="Secka A."/>
            <person name="Antonio M."/>
            <person name="Oren A."/>
            <person name="Chaudhuri R.R."/>
            <person name="La Ragione R."/>
            <person name="Hildebrand F."/>
            <person name="Pallen M.J."/>
        </authorList>
    </citation>
    <scope>NUCLEOTIDE SEQUENCE</scope>
    <source>
        <strain evidence="1">20514</strain>
    </source>
</reference>
<dbReference type="PANTHER" id="PTHR43190">
    <property type="entry name" value="N-ACETYL-D-GLUCOSAMINE KINASE"/>
    <property type="match status" value="1"/>
</dbReference>
<dbReference type="SUPFAM" id="SSF53067">
    <property type="entry name" value="Actin-like ATPase domain"/>
    <property type="match status" value="2"/>
</dbReference>
<protein>
    <recommendedName>
        <fullName evidence="3">ATPase BadF/BadG/BcrA/BcrD type domain-containing protein</fullName>
    </recommendedName>
</protein>
<comment type="caution">
    <text evidence="1">The sequence shown here is derived from an EMBL/GenBank/DDBJ whole genome shotgun (WGS) entry which is preliminary data.</text>
</comment>
<evidence type="ECO:0000313" key="2">
    <source>
        <dbReference type="Proteomes" id="UP000810252"/>
    </source>
</evidence>
<dbReference type="Gene3D" id="1.10.720.160">
    <property type="match status" value="1"/>
</dbReference>
<proteinExistence type="predicted"/>